<feature type="domain" description="RING-CH-type" evidence="13">
    <location>
        <begin position="1"/>
        <end position="68"/>
    </location>
</feature>
<feature type="transmembrane region" description="Helical" evidence="12">
    <location>
        <begin position="389"/>
        <end position="411"/>
    </location>
</feature>
<dbReference type="GO" id="GO:0005739">
    <property type="term" value="C:mitochondrion"/>
    <property type="evidence" value="ECO:0007669"/>
    <property type="project" value="UniProtKB-SubCell"/>
</dbReference>
<sequence length="1646" mass="182565">MLEGEFCCVLAFGWSRRDLFICQAGKLYCPCRCAGSIKWIHEECLQAWLRSKDGKTACELCGHSFDFVPVYSKNAPQRLTVSDWVGAFCSSSYRVGHRVLRVLYAVGLWGFLLPILTIMATRSIFGRQPRPAFGSAWHVLALTFDILIGECLSVAGIAFIYLLSFLTAVRSSLPADAASSQSEGAAPALVDVQLQPVPGEETTTDSHESTVSVGIQVDTRQRQEEVDPEEDLLNIMGLQGNPVRSLLSMLTFLCANVAGIYTFLGLPSYLGRWTLARVLPWIQAVAPDIVMLISWSSGDESSRSRGARSSVELPSAGVNVILDLLAFLFGYGVLACCMIVFVLGLLLVGAVTGCGQNSRSWQACRTLVVAARSHLCESILQTWQRIQRIAVALLQLVAFPAYVGHLVLCLLAGPVLHLSQQGRASLMSANPFITFVMQLFIGYVHLWGFAFMEGCVANVLMPDVVQRASLNFFVSAINCHRRLFGTMTEELGLSEATPLPPHWATLKLSLIHVAVHTPLVFAVWYLPAFLLDRLVGEALFPMLLVDQTGDVIEGLHRRDPFSLSGPVGVPARPSSKAKNGGMAEGQSLFVLELMQLYVLVLQCIRILETSPVMTRLISSGLRCWLRAIGFGHLLVGESPAPSQVQSEADWSNWVAKPWKFLGVSGLVVVICWSVMALVLALPLATGRLIVGLILSSQAKRFSDFLPLSMGVVVASAWILVTVKLGEALPRILEQASALRRHRCLHILACRVNGAAAALNFLRRAEDCLQPYRSGSRAFFFKSKSEGPLLGIQGLDSAEDFPVLAADVVKQSRQKLDGLAACGPLETVSLLDDVSNGLCQIADAAELIRNVHPDEAYSVNGSAAVQEIAGYMSEVNLDTKVYNCMKNSENSKGVETMPLEASNVLRHMRVSMEHEGIHLAEAEKQACMQMLDAEQQLSFDIVHRQEQVRQQVSAETEGAWLSVSALDSLNLHQWRLKRQSARGGEEVHIPRDTFLADRILKTVPCGETRQRMHQAQQSRDTTGEEMMLQLLSVRQQLAKIRGYDTWAHYAQREALFEGPEKVQEFLETAWDALRPGFLTELQLLAEEKQSIGLGDSLEPWDVPFLLRRCKQRHREADEISEYLSYGSLMKGVELVLSRLLGLAFVQEAPDPGEVWHPSVQKFALREKERTIGILYLDPFPRAGKKVQSAQFTLQGSKALPDGQLQVPKTCLVYALPPGSQSLSTSFAVTFMHEIGHAVHSLLSETRFQHLSGTRGTIDFVEFPSHLFEHFVLDPDCLSMYASHASTGSKLPENLRAAHRSRPFGHFEAVQQLVYALVDQAFYSFQPSASSDLQSHLHGRLASFEQGLDGPCNASLLELLGLSTATARFDHLVHYGGSYYCYLFNRALSAHVWHRSFRPDPFNRETGERLHSLLRGGSVVQTLGVIRDLCPGDPAYAAHEVPLDAMMAETIVLPLGLGTLLLRLMLPLKVQSVFQVPIIFLLTDCWSLGLVLTKVIWRLVQSDVILHNLHREIEAVWEEAQGSLTHLFFNLRAHWRLWRMLVFPMLEAVVFHLVLPRTAVLTLLQFMEPGHEYLKAALLMYCYHIALTLRITLSAFPRMRLWLGEVRQQIFDSKYLISTELQNYHRIEDLSDSQEDAAGDSPGLPGTS</sequence>
<dbReference type="GO" id="GO:0008270">
    <property type="term" value="F:zinc ion binding"/>
    <property type="evidence" value="ECO:0007669"/>
    <property type="project" value="UniProtKB-KW"/>
</dbReference>
<keyword evidence="15" id="KW-1185">Reference proteome</keyword>
<evidence type="ECO:0000256" key="4">
    <source>
        <dbReference type="ARBA" id="ARBA00022723"/>
    </source>
</evidence>
<dbReference type="PROSITE" id="PS51292">
    <property type="entry name" value="ZF_RING_CH"/>
    <property type="match status" value="1"/>
</dbReference>
<dbReference type="CDD" id="cd06457">
    <property type="entry name" value="M3A_MIP"/>
    <property type="match status" value="1"/>
</dbReference>
<keyword evidence="7 11" id="KW-0862">Zinc</keyword>
<evidence type="ECO:0000256" key="5">
    <source>
        <dbReference type="ARBA" id="ARBA00022771"/>
    </source>
</evidence>
<dbReference type="OrthoDB" id="17530at2759"/>
<comment type="caution">
    <text evidence="14">The sequence shown here is derived from an EMBL/GenBank/DDBJ whole genome shotgun (WGS) entry which is preliminary data.</text>
</comment>
<protein>
    <submittedName>
        <fullName evidence="14">MIPEP protein</fullName>
    </submittedName>
</protein>
<feature type="transmembrane region" description="Helical" evidence="12">
    <location>
        <begin position="510"/>
        <end position="531"/>
    </location>
</feature>
<dbReference type="InterPro" id="IPR024079">
    <property type="entry name" value="MetalloPept_cat_dom_sf"/>
</dbReference>
<dbReference type="InterPro" id="IPR001567">
    <property type="entry name" value="Pept_M3A_M3B_dom"/>
</dbReference>
<keyword evidence="8" id="KW-0809">Transit peptide</keyword>
<feature type="transmembrane region" description="Helical" evidence="12">
    <location>
        <begin position="660"/>
        <end position="684"/>
    </location>
</feature>
<dbReference type="SUPFAM" id="SSF57850">
    <property type="entry name" value="RING/U-box"/>
    <property type="match status" value="1"/>
</dbReference>
<evidence type="ECO:0000256" key="3">
    <source>
        <dbReference type="ARBA" id="ARBA00022670"/>
    </source>
</evidence>
<evidence type="ECO:0000256" key="1">
    <source>
        <dbReference type="ARBA" id="ARBA00004173"/>
    </source>
</evidence>
<dbReference type="GO" id="GO:0004222">
    <property type="term" value="F:metalloendopeptidase activity"/>
    <property type="evidence" value="ECO:0007669"/>
    <property type="project" value="InterPro"/>
</dbReference>
<accession>A0A812S846</accession>
<keyword evidence="12" id="KW-1133">Transmembrane helix</keyword>
<dbReference type="InterPro" id="IPR045090">
    <property type="entry name" value="Pept_M3A_M3B"/>
</dbReference>
<evidence type="ECO:0000256" key="8">
    <source>
        <dbReference type="ARBA" id="ARBA00022946"/>
    </source>
</evidence>
<feature type="transmembrane region" description="Helical" evidence="12">
    <location>
        <begin position="102"/>
        <end position="125"/>
    </location>
</feature>
<evidence type="ECO:0000256" key="11">
    <source>
        <dbReference type="RuleBase" id="RU003435"/>
    </source>
</evidence>
<keyword evidence="10" id="KW-0496">Mitochondrion</keyword>
<keyword evidence="4 11" id="KW-0479">Metal-binding</keyword>
<keyword evidence="12" id="KW-0472">Membrane</keyword>
<dbReference type="Gene3D" id="3.40.390.10">
    <property type="entry name" value="Collagenase (Catalytic Domain)"/>
    <property type="match status" value="1"/>
</dbReference>
<keyword evidence="5" id="KW-0863">Zinc-finger</keyword>
<comment type="similarity">
    <text evidence="2 11">Belongs to the peptidase M3 family.</text>
</comment>
<evidence type="ECO:0000256" key="9">
    <source>
        <dbReference type="ARBA" id="ARBA00023049"/>
    </source>
</evidence>
<dbReference type="PANTHER" id="PTHR11804">
    <property type="entry name" value="PROTEASE M3 THIMET OLIGOPEPTIDASE-RELATED"/>
    <property type="match status" value="1"/>
</dbReference>
<reference evidence="14" key="1">
    <citation type="submission" date="2021-02" db="EMBL/GenBank/DDBJ databases">
        <authorList>
            <person name="Dougan E. K."/>
            <person name="Rhodes N."/>
            <person name="Thang M."/>
            <person name="Chan C."/>
        </authorList>
    </citation>
    <scope>NUCLEOTIDE SEQUENCE</scope>
</reference>
<dbReference type="Proteomes" id="UP000601435">
    <property type="component" value="Unassembled WGS sequence"/>
</dbReference>
<keyword evidence="6 11" id="KW-0378">Hydrolase</keyword>
<name>A0A812S846_9DINO</name>
<dbReference type="InterPro" id="IPR033851">
    <property type="entry name" value="M3A_MIP"/>
</dbReference>
<dbReference type="Gene3D" id="3.30.40.10">
    <property type="entry name" value="Zinc/RING finger domain, C3HC4 (zinc finger)"/>
    <property type="match status" value="1"/>
</dbReference>
<proteinExistence type="inferred from homology"/>
<keyword evidence="3 11" id="KW-0645">Protease</keyword>
<organism evidence="14 15">
    <name type="scientific">Symbiodinium necroappetens</name>
    <dbReference type="NCBI Taxonomy" id="1628268"/>
    <lineage>
        <taxon>Eukaryota</taxon>
        <taxon>Sar</taxon>
        <taxon>Alveolata</taxon>
        <taxon>Dinophyceae</taxon>
        <taxon>Suessiales</taxon>
        <taxon>Symbiodiniaceae</taxon>
        <taxon>Symbiodinium</taxon>
    </lineage>
</organism>
<dbReference type="GO" id="GO:0006518">
    <property type="term" value="P:peptide metabolic process"/>
    <property type="evidence" value="ECO:0007669"/>
    <property type="project" value="TreeGrafter"/>
</dbReference>
<feature type="transmembrane region" description="Helical" evidence="12">
    <location>
        <begin position="704"/>
        <end position="722"/>
    </location>
</feature>
<dbReference type="Pfam" id="PF01432">
    <property type="entry name" value="Peptidase_M3"/>
    <property type="match status" value="1"/>
</dbReference>
<dbReference type="EMBL" id="CAJNJA010020875">
    <property type="protein sequence ID" value="CAE7466285.1"/>
    <property type="molecule type" value="Genomic_DNA"/>
</dbReference>
<evidence type="ECO:0000259" key="13">
    <source>
        <dbReference type="PROSITE" id="PS51292"/>
    </source>
</evidence>
<dbReference type="Pfam" id="PF12906">
    <property type="entry name" value="RINGv"/>
    <property type="match status" value="1"/>
</dbReference>
<evidence type="ECO:0000256" key="6">
    <source>
        <dbReference type="ARBA" id="ARBA00022801"/>
    </source>
</evidence>
<dbReference type="InterPro" id="IPR024077">
    <property type="entry name" value="Neurolysin/TOP_dom2"/>
</dbReference>
<dbReference type="GO" id="GO:0006508">
    <property type="term" value="P:proteolysis"/>
    <property type="evidence" value="ECO:0007669"/>
    <property type="project" value="UniProtKB-KW"/>
</dbReference>
<evidence type="ECO:0000313" key="14">
    <source>
        <dbReference type="EMBL" id="CAE7466285.1"/>
    </source>
</evidence>
<comment type="subcellular location">
    <subcellularLocation>
        <location evidence="1">Mitochondrion</location>
    </subcellularLocation>
</comment>
<evidence type="ECO:0000256" key="12">
    <source>
        <dbReference type="SAM" id="Phobius"/>
    </source>
</evidence>
<dbReference type="SMART" id="SM00744">
    <property type="entry name" value="RINGv"/>
    <property type="match status" value="1"/>
</dbReference>
<keyword evidence="9 11" id="KW-0482">Metalloprotease</keyword>
<dbReference type="InterPro" id="IPR013083">
    <property type="entry name" value="Znf_RING/FYVE/PHD"/>
</dbReference>
<feature type="transmembrane region" description="Helical" evidence="12">
    <location>
        <begin position="137"/>
        <end position="163"/>
    </location>
</feature>
<keyword evidence="12" id="KW-0812">Transmembrane</keyword>
<comment type="cofactor">
    <cofactor evidence="11">
        <name>Zn(2+)</name>
        <dbReference type="ChEBI" id="CHEBI:29105"/>
    </cofactor>
    <text evidence="11">Binds 1 zinc ion.</text>
</comment>
<evidence type="ECO:0000313" key="15">
    <source>
        <dbReference type="Proteomes" id="UP000601435"/>
    </source>
</evidence>
<dbReference type="SUPFAM" id="SSF55486">
    <property type="entry name" value="Metalloproteases ('zincins'), catalytic domain"/>
    <property type="match status" value="1"/>
</dbReference>
<evidence type="ECO:0000256" key="2">
    <source>
        <dbReference type="ARBA" id="ARBA00006040"/>
    </source>
</evidence>
<dbReference type="Gene3D" id="1.10.1370.10">
    <property type="entry name" value="Neurolysin, domain 3"/>
    <property type="match status" value="1"/>
</dbReference>
<dbReference type="PANTHER" id="PTHR11804:SF79">
    <property type="entry name" value="MITOCHONDRIAL INTERMEDIATE PEPTIDASE"/>
    <property type="match status" value="1"/>
</dbReference>
<evidence type="ECO:0000256" key="7">
    <source>
        <dbReference type="ARBA" id="ARBA00022833"/>
    </source>
</evidence>
<feature type="transmembrane region" description="Helical" evidence="12">
    <location>
        <begin position="246"/>
        <end position="266"/>
    </location>
</feature>
<feature type="transmembrane region" description="Helical" evidence="12">
    <location>
        <begin position="432"/>
        <end position="452"/>
    </location>
</feature>
<dbReference type="InterPro" id="IPR011016">
    <property type="entry name" value="Znf_RING-CH"/>
</dbReference>
<feature type="transmembrane region" description="Helical" evidence="12">
    <location>
        <begin position="318"/>
        <end position="351"/>
    </location>
</feature>
<evidence type="ECO:0000256" key="10">
    <source>
        <dbReference type="ARBA" id="ARBA00023128"/>
    </source>
</evidence>
<gene>
    <name evidence="14" type="primary">MIPEP</name>
    <name evidence="14" type="ORF">SNEC2469_LOCUS13097</name>
</gene>